<protein>
    <submittedName>
        <fullName evidence="5">Ankyrin repeat domain-containing protein, chloroplastic isoform C</fullName>
    </submittedName>
</protein>
<evidence type="ECO:0000259" key="4">
    <source>
        <dbReference type="PROSITE" id="PS51658"/>
    </source>
</evidence>
<name>A0A445M3V9_GLYSO</name>
<evidence type="ECO:0000256" key="3">
    <source>
        <dbReference type="ARBA" id="ARBA00025428"/>
    </source>
</evidence>
<evidence type="ECO:0000256" key="2">
    <source>
        <dbReference type="ARBA" id="ARBA00022722"/>
    </source>
</evidence>
<gene>
    <name evidence="5" type="ORF">D0Y65_001710</name>
</gene>
<comment type="function">
    <text evidence="3">Bifunctional nuclease with both RNase and DNase activities. Involved in basal defense response. Participates in abscisic acid-derived callose deposition following infection by a necrotrophic pathogen.</text>
</comment>
<dbReference type="GO" id="GO:0005634">
    <property type="term" value="C:nucleus"/>
    <property type="evidence" value="ECO:0007669"/>
    <property type="project" value="TreeGrafter"/>
</dbReference>
<evidence type="ECO:0000313" key="6">
    <source>
        <dbReference type="Proteomes" id="UP000289340"/>
    </source>
</evidence>
<keyword evidence="2" id="KW-0378">Hydrolase</keyword>
<comment type="caution">
    <text evidence="5">The sequence shown here is derived from an EMBL/GenBank/DDBJ whole genome shotgun (WGS) entry which is preliminary data.</text>
</comment>
<dbReference type="Proteomes" id="UP000289340">
    <property type="component" value="Chromosome 1"/>
</dbReference>
<dbReference type="EMBL" id="QZWG01000001">
    <property type="protein sequence ID" value="RZC30244.1"/>
    <property type="molecule type" value="Genomic_DNA"/>
</dbReference>
<dbReference type="PROSITE" id="PS51658">
    <property type="entry name" value="BFN"/>
    <property type="match status" value="1"/>
</dbReference>
<dbReference type="InterPro" id="IPR036104">
    <property type="entry name" value="BFN_sf"/>
</dbReference>
<keyword evidence="6" id="KW-1185">Reference proteome</keyword>
<dbReference type="InterPro" id="IPR003729">
    <property type="entry name" value="Bi_nuclease_dom"/>
</dbReference>
<dbReference type="Gene3D" id="3.10.690.10">
    <property type="entry name" value="Bifunctional nuclease domain"/>
    <property type="match status" value="1"/>
</dbReference>
<organism evidence="5 6">
    <name type="scientific">Glycine soja</name>
    <name type="common">Wild soybean</name>
    <dbReference type="NCBI Taxonomy" id="3848"/>
    <lineage>
        <taxon>Eukaryota</taxon>
        <taxon>Viridiplantae</taxon>
        <taxon>Streptophyta</taxon>
        <taxon>Embryophyta</taxon>
        <taxon>Tracheophyta</taxon>
        <taxon>Spermatophyta</taxon>
        <taxon>Magnoliopsida</taxon>
        <taxon>eudicotyledons</taxon>
        <taxon>Gunneridae</taxon>
        <taxon>Pentapetalae</taxon>
        <taxon>rosids</taxon>
        <taxon>fabids</taxon>
        <taxon>Fabales</taxon>
        <taxon>Fabaceae</taxon>
        <taxon>Papilionoideae</taxon>
        <taxon>50 kb inversion clade</taxon>
        <taxon>NPAAA clade</taxon>
        <taxon>indigoferoid/millettioid clade</taxon>
        <taxon>Phaseoleae</taxon>
        <taxon>Glycine</taxon>
        <taxon>Glycine subgen. Soja</taxon>
    </lineage>
</organism>
<dbReference type="SUPFAM" id="SSF103256">
    <property type="entry name" value="Hypothetical protein TM0160"/>
    <property type="match status" value="1"/>
</dbReference>
<reference evidence="5 6" key="1">
    <citation type="submission" date="2018-09" db="EMBL/GenBank/DDBJ databases">
        <title>A high-quality reference genome of wild soybean provides a powerful tool to mine soybean genomes.</title>
        <authorList>
            <person name="Xie M."/>
            <person name="Chung C.Y.L."/>
            <person name="Li M.-W."/>
            <person name="Wong F.-L."/>
            <person name="Chan T.-F."/>
            <person name="Lam H.-M."/>
        </authorList>
    </citation>
    <scope>NUCLEOTIDE SEQUENCE [LARGE SCALE GENOMIC DNA]</scope>
    <source>
        <strain evidence="6">cv. W05</strain>
        <tissue evidence="5">Hypocotyl of etiolated seedlings</tissue>
    </source>
</reference>
<comment type="similarity">
    <text evidence="1">Belongs to the bifunctional nuclease family.</text>
</comment>
<dbReference type="GO" id="GO:0016567">
    <property type="term" value="P:protein ubiquitination"/>
    <property type="evidence" value="ECO:0007669"/>
    <property type="project" value="TreeGrafter"/>
</dbReference>
<dbReference type="Pfam" id="PF02577">
    <property type="entry name" value="BFN_dom"/>
    <property type="match status" value="1"/>
</dbReference>
<keyword evidence="2" id="KW-0540">Nuclease</keyword>
<accession>A0A445M3V9</accession>
<proteinExistence type="inferred from homology"/>
<sequence>MLGSRFCVRTVSGVGSAAADHTNAASTARSVPSSVAVDFSPLHLSPLRSRRRRSILISCDSSRRRSSSGDSHDNNNDYLEASLLLSETFSHYHMWKHRFQPEFQWKSSTPSIPLSRTDNTLLRHGFLQRFKNPTIFLRISCDGDYILPIVVGQIAIEKLMDAESEHESVECPDQYQFVENLVGRLDHEVIMVRITERVVSTYFARLYLSQPGKTDLISVDARPSDAINVANRCKAAIYVSKEIVFTDAIRIGYGMGGVCNKKTIYDVLLDRYCIVIDLLCKMCHLCHHRFCVQVTARSNPFLYILIYHESKLYMLSTVL</sequence>
<dbReference type="AlphaFoldDB" id="A0A445M3V9"/>
<dbReference type="PANTHER" id="PTHR15160">
    <property type="entry name" value="VON HIPPEL-LINDAU PROTEIN"/>
    <property type="match status" value="1"/>
</dbReference>
<dbReference type="GO" id="GO:0030891">
    <property type="term" value="C:VCB complex"/>
    <property type="evidence" value="ECO:0007669"/>
    <property type="project" value="TreeGrafter"/>
</dbReference>
<dbReference type="PANTHER" id="PTHR15160:SF1">
    <property type="entry name" value="VON HIPPEL-LINDAU DISEASE TUMOR SUPPRESSOR"/>
    <property type="match status" value="1"/>
</dbReference>
<dbReference type="GO" id="GO:0004518">
    <property type="term" value="F:nuclease activity"/>
    <property type="evidence" value="ECO:0007669"/>
    <property type="project" value="UniProtKB-UniRule"/>
</dbReference>
<evidence type="ECO:0000313" key="5">
    <source>
        <dbReference type="EMBL" id="RZC30244.1"/>
    </source>
</evidence>
<evidence type="ECO:0000256" key="1">
    <source>
        <dbReference type="ARBA" id="ARBA00009095"/>
    </source>
</evidence>
<feature type="domain" description="BFN" evidence="4">
    <location>
        <begin position="114"/>
        <end position="251"/>
    </location>
</feature>